<name>A0A7S1TAN4_9RHOD</name>
<sequence length="115" mass="12820">MIVEQMGRLNEMRVVLASQSPRRREILSTLGLKNVEVEVSRFVENLDKRQFVSAEDYVLANASGKAKEVAQRLAIGTTEGPDLVIGSDTVVVLDGEILEKPESEKMAFDMLSRLR</sequence>
<dbReference type="SUPFAM" id="SSF52972">
    <property type="entry name" value="ITPase-like"/>
    <property type="match status" value="1"/>
</dbReference>
<organism evidence="3">
    <name type="scientific">Compsopogon caeruleus</name>
    <dbReference type="NCBI Taxonomy" id="31354"/>
    <lineage>
        <taxon>Eukaryota</taxon>
        <taxon>Rhodophyta</taxon>
        <taxon>Compsopogonophyceae</taxon>
        <taxon>Compsopogonales</taxon>
        <taxon>Compsopogonaceae</taxon>
        <taxon>Compsopogon</taxon>
    </lineage>
</organism>
<dbReference type="GO" id="GO:0047429">
    <property type="term" value="F:nucleoside triphosphate diphosphatase activity"/>
    <property type="evidence" value="ECO:0007669"/>
    <property type="project" value="InterPro"/>
</dbReference>
<dbReference type="InterPro" id="IPR029001">
    <property type="entry name" value="ITPase-like_fam"/>
</dbReference>
<gene>
    <name evidence="3" type="ORF">CCAE0312_LOCUS2862</name>
</gene>
<proteinExistence type="predicted"/>
<evidence type="ECO:0000256" key="2">
    <source>
        <dbReference type="ARBA" id="ARBA00022801"/>
    </source>
</evidence>
<dbReference type="Pfam" id="PF02545">
    <property type="entry name" value="Maf"/>
    <property type="match status" value="1"/>
</dbReference>
<dbReference type="Gene3D" id="3.90.950.10">
    <property type="match status" value="1"/>
</dbReference>
<accession>A0A7S1TAN4</accession>
<dbReference type="AlphaFoldDB" id="A0A7S1TAN4"/>
<reference evidence="3" key="1">
    <citation type="submission" date="2021-01" db="EMBL/GenBank/DDBJ databases">
        <authorList>
            <person name="Corre E."/>
            <person name="Pelletier E."/>
            <person name="Niang G."/>
            <person name="Scheremetjew M."/>
            <person name="Finn R."/>
            <person name="Kale V."/>
            <person name="Holt S."/>
            <person name="Cochrane G."/>
            <person name="Meng A."/>
            <person name="Brown T."/>
            <person name="Cohen L."/>
        </authorList>
    </citation>
    <scope>NUCLEOTIDE SEQUENCE</scope>
    <source>
        <strain evidence="3">SAG 36.94</strain>
    </source>
</reference>
<evidence type="ECO:0000313" key="3">
    <source>
        <dbReference type="EMBL" id="CAD9230808.1"/>
    </source>
</evidence>
<comment type="cofactor">
    <cofactor evidence="1">
        <name>a divalent metal cation</name>
        <dbReference type="ChEBI" id="CHEBI:60240"/>
    </cofactor>
</comment>
<dbReference type="InterPro" id="IPR003697">
    <property type="entry name" value="Maf-like"/>
</dbReference>
<dbReference type="PANTHER" id="PTHR43213:SF5">
    <property type="entry name" value="BIFUNCTIONAL DTTP_UTP PYROPHOSPHATASE_METHYLTRANSFERASE PROTEIN-RELATED"/>
    <property type="match status" value="1"/>
</dbReference>
<evidence type="ECO:0000256" key="1">
    <source>
        <dbReference type="ARBA" id="ARBA00001968"/>
    </source>
</evidence>
<evidence type="ECO:0008006" key="4">
    <source>
        <dbReference type="Google" id="ProtNLM"/>
    </source>
</evidence>
<dbReference type="EMBL" id="HBGH01005312">
    <property type="protein sequence ID" value="CAD9230808.1"/>
    <property type="molecule type" value="Transcribed_RNA"/>
</dbReference>
<dbReference type="PANTHER" id="PTHR43213">
    <property type="entry name" value="BIFUNCTIONAL DTTP/UTP PYROPHOSPHATASE/METHYLTRANSFERASE PROTEIN-RELATED"/>
    <property type="match status" value="1"/>
</dbReference>
<keyword evidence="2" id="KW-0378">Hydrolase</keyword>
<protein>
    <recommendedName>
        <fullName evidence="4">Septum formation protein Maf</fullName>
    </recommendedName>
</protein>